<keyword evidence="7 8" id="KW-0472">Membrane</keyword>
<dbReference type="Proteomes" id="UP000011676">
    <property type="component" value="Unassembled WGS sequence"/>
</dbReference>
<feature type="transmembrane region" description="Helical" evidence="8">
    <location>
        <begin position="185"/>
        <end position="202"/>
    </location>
</feature>
<evidence type="ECO:0000256" key="2">
    <source>
        <dbReference type="ARBA" id="ARBA00007935"/>
    </source>
</evidence>
<dbReference type="SUPFAM" id="SSF81345">
    <property type="entry name" value="ABC transporter involved in vitamin B12 uptake, BtuC"/>
    <property type="match status" value="1"/>
</dbReference>
<dbReference type="Gene3D" id="1.10.3470.10">
    <property type="entry name" value="ABC transporter involved in vitamin B12 uptake, BtuC"/>
    <property type="match status" value="1"/>
</dbReference>
<dbReference type="InterPro" id="IPR000522">
    <property type="entry name" value="ABC_transptr_permease_BtuC"/>
</dbReference>
<dbReference type="PANTHER" id="PTHR30472">
    <property type="entry name" value="FERRIC ENTEROBACTIN TRANSPORT SYSTEM PERMEASE PROTEIN"/>
    <property type="match status" value="1"/>
</dbReference>
<evidence type="ECO:0000256" key="8">
    <source>
        <dbReference type="SAM" id="Phobius"/>
    </source>
</evidence>
<dbReference type="EMBL" id="AHSR01000019">
    <property type="protein sequence ID" value="EMC24174.1"/>
    <property type="molecule type" value="Genomic_DNA"/>
</dbReference>
<dbReference type="CDD" id="cd06550">
    <property type="entry name" value="TM_ABC_iron-siderophores_like"/>
    <property type="match status" value="1"/>
</dbReference>
<feature type="transmembrane region" description="Helical" evidence="8">
    <location>
        <begin position="296"/>
        <end position="314"/>
    </location>
</feature>
<evidence type="ECO:0000313" key="9">
    <source>
        <dbReference type="EMBL" id="EMC24174.1"/>
    </source>
</evidence>
<keyword evidence="5 8" id="KW-0812">Transmembrane</keyword>
<feature type="transmembrane region" description="Helical" evidence="8">
    <location>
        <begin position="50"/>
        <end position="70"/>
    </location>
</feature>
<feature type="transmembrane region" description="Helical" evidence="8">
    <location>
        <begin position="138"/>
        <end position="164"/>
    </location>
</feature>
<feature type="transmembrane region" description="Helical" evidence="8">
    <location>
        <begin position="222"/>
        <end position="248"/>
    </location>
</feature>
<feature type="transmembrane region" description="Helical" evidence="8">
    <location>
        <begin position="268"/>
        <end position="290"/>
    </location>
</feature>
<dbReference type="GO" id="GO:0022857">
    <property type="term" value="F:transmembrane transporter activity"/>
    <property type="evidence" value="ECO:0007669"/>
    <property type="project" value="InterPro"/>
</dbReference>
<evidence type="ECO:0000256" key="7">
    <source>
        <dbReference type="ARBA" id="ARBA00023136"/>
    </source>
</evidence>
<evidence type="ECO:0000256" key="3">
    <source>
        <dbReference type="ARBA" id="ARBA00022448"/>
    </source>
</evidence>
<dbReference type="PANTHER" id="PTHR30472:SF27">
    <property type="entry name" value="PETROBACTIN IMPORT SYSTEM PERMEASE PROTEIN YCLN"/>
    <property type="match status" value="1"/>
</dbReference>
<comment type="subcellular location">
    <subcellularLocation>
        <location evidence="1">Cell membrane</location>
        <topology evidence="1">Multi-pass membrane protein</topology>
    </subcellularLocation>
</comment>
<protein>
    <submittedName>
        <fullName evidence="9">Putative ABC transporter permease</fullName>
    </submittedName>
</protein>
<dbReference type="GO" id="GO:0033214">
    <property type="term" value="P:siderophore-iron import into cell"/>
    <property type="evidence" value="ECO:0007669"/>
    <property type="project" value="TreeGrafter"/>
</dbReference>
<comment type="caution">
    <text evidence="9">The sequence shown here is derived from an EMBL/GenBank/DDBJ whole genome shotgun (WGS) entry which is preliminary data.</text>
</comment>
<evidence type="ECO:0000256" key="6">
    <source>
        <dbReference type="ARBA" id="ARBA00022989"/>
    </source>
</evidence>
<evidence type="ECO:0000256" key="1">
    <source>
        <dbReference type="ARBA" id="ARBA00004651"/>
    </source>
</evidence>
<dbReference type="InterPro" id="IPR037294">
    <property type="entry name" value="ABC_BtuC-like"/>
</dbReference>
<proteinExistence type="inferred from homology"/>
<evidence type="ECO:0000256" key="4">
    <source>
        <dbReference type="ARBA" id="ARBA00022475"/>
    </source>
</evidence>
<accession>A0A829BJF1</accession>
<sequence length="320" mass="34979">MKKVLTVPVLGAAAVFLSLVSIFIGVKSLSLFELGSLDDSQLNILLSSRIPRTVSILIAGSSLAVCGLIMQQLTQNKFVSPTTAGTMDWAKLGVVVTIILFSKSSLLLQLIISSVFVIFGSLFFIYLLKVIKFKDDVFIPLVGLMLGKVVSAISTFLGVQFQILQSVNSWLEGHFSIMTSHRYEILFLVLPCMVLIYLYAHQFTIAGLGEDFSKNLGLNYQFIINLGLVIVSVMTAIIVTVVGSLPFLGLIVPNSISAIKGDNMKNNLILTSFLGAVIVLICDIFGRLVIFPYEVSIGLTMGIIGSIFFLYFLMKGRRRS</sequence>
<keyword evidence="3" id="KW-0813">Transport</keyword>
<reference evidence="9 10" key="1">
    <citation type="journal article" date="2013" name="Mol. Biol. Evol.">
        <title>Evolutionary and population genomics of the cavity causing bacteria Streptococcus mutans.</title>
        <authorList>
            <person name="Cornejo O.E."/>
            <person name="Lefebure T."/>
            <person name="Pavinski Bitar P.D."/>
            <person name="Lang P."/>
            <person name="Richards V.P."/>
            <person name="Eilertson K."/>
            <person name="Do T."/>
            <person name="Beighton D."/>
            <person name="Zeng L."/>
            <person name="Ahn S.J."/>
            <person name="Burne R.A."/>
            <person name="Siepel A."/>
            <person name="Bustamante C.D."/>
            <person name="Stanhope M.J."/>
        </authorList>
    </citation>
    <scope>NUCLEOTIDE SEQUENCE [LARGE SCALE GENOMIC DNA]</scope>
    <source>
        <strain evidence="9 10">SM6</strain>
    </source>
</reference>
<evidence type="ECO:0000256" key="5">
    <source>
        <dbReference type="ARBA" id="ARBA00022692"/>
    </source>
</evidence>
<dbReference type="GO" id="GO:0005886">
    <property type="term" value="C:plasma membrane"/>
    <property type="evidence" value="ECO:0007669"/>
    <property type="project" value="UniProtKB-SubCell"/>
</dbReference>
<gene>
    <name evidence="9" type="ORF">SMU82_04792</name>
</gene>
<dbReference type="AlphaFoldDB" id="A0A829BJF1"/>
<keyword evidence="6 8" id="KW-1133">Transmembrane helix</keyword>
<dbReference type="Pfam" id="PF01032">
    <property type="entry name" value="FecCD"/>
    <property type="match status" value="1"/>
</dbReference>
<organism evidence="9 10">
    <name type="scientific">Streptococcus mutans SM6</name>
    <dbReference type="NCBI Taxonomy" id="857119"/>
    <lineage>
        <taxon>Bacteria</taxon>
        <taxon>Bacillati</taxon>
        <taxon>Bacillota</taxon>
        <taxon>Bacilli</taxon>
        <taxon>Lactobacillales</taxon>
        <taxon>Streptococcaceae</taxon>
        <taxon>Streptococcus</taxon>
    </lineage>
</organism>
<keyword evidence="4" id="KW-1003">Cell membrane</keyword>
<comment type="similarity">
    <text evidence="2">Belongs to the binding-protein-dependent transport system permease family. FecCD subfamily.</text>
</comment>
<feature type="transmembrane region" description="Helical" evidence="8">
    <location>
        <begin position="106"/>
        <end position="126"/>
    </location>
</feature>
<name>A0A829BJF1_STRMG</name>
<feature type="transmembrane region" description="Helical" evidence="8">
    <location>
        <begin position="7"/>
        <end position="30"/>
    </location>
</feature>
<evidence type="ECO:0000313" key="10">
    <source>
        <dbReference type="Proteomes" id="UP000011676"/>
    </source>
</evidence>
<dbReference type="RefSeq" id="WP_002270387.1">
    <property type="nucleotide sequence ID" value="NZ_AHSR01000019.1"/>
</dbReference>